<dbReference type="Proteomes" id="UP001608902">
    <property type="component" value="Unassembled WGS sequence"/>
</dbReference>
<reference evidence="1 2" key="1">
    <citation type="submission" date="2024-08" db="EMBL/GenBank/DDBJ databases">
        <title>Gnathostoma spinigerum genome.</title>
        <authorList>
            <person name="Gonzalez-Bertolin B."/>
            <person name="Monzon S."/>
            <person name="Zaballos A."/>
            <person name="Jimenez P."/>
            <person name="Dekumyoy P."/>
            <person name="Varona S."/>
            <person name="Cuesta I."/>
            <person name="Sumanam S."/>
            <person name="Adisakwattana P."/>
            <person name="Gasser R.B."/>
            <person name="Hernandez-Gonzalez A."/>
            <person name="Young N.D."/>
            <person name="Perteguer M.J."/>
        </authorList>
    </citation>
    <scope>NUCLEOTIDE SEQUENCE [LARGE SCALE GENOMIC DNA]</scope>
    <source>
        <strain evidence="1">AL3</strain>
        <tissue evidence="1">Liver</tissue>
    </source>
</reference>
<organism evidence="1 2">
    <name type="scientific">Gnathostoma spinigerum</name>
    <dbReference type="NCBI Taxonomy" id="75299"/>
    <lineage>
        <taxon>Eukaryota</taxon>
        <taxon>Metazoa</taxon>
        <taxon>Ecdysozoa</taxon>
        <taxon>Nematoda</taxon>
        <taxon>Chromadorea</taxon>
        <taxon>Rhabditida</taxon>
        <taxon>Spirurina</taxon>
        <taxon>Gnathostomatomorpha</taxon>
        <taxon>Gnathostomatoidea</taxon>
        <taxon>Gnathostomatidae</taxon>
        <taxon>Gnathostoma</taxon>
    </lineage>
</organism>
<comment type="caution">
    <text evidence="1">The sequence shown here is derived from an EMBL/GenBank/DDBJ whole genome shotgun (WGS) entry which is preliminary data.</text>
</comment>
<dbReference type="AlphaFoldDB" id="A0ABD6EBB6"/>
<name>A0ABD6EBB6_9BILA</name>
<evidence type="ECO:0000313" key="1">
    <source>
        <dbReference type="EMBL" id="MFH4973575.1"/>
    </source>
</evidence>
<dbReference type="EMBL" id="JBGFUD010000077">
    <property type="protein sequence ID" value="MFH4973575.1"/>
    <property type="molecule type" value="Genomic_DNA"/>
</dbReference>
<gene>
    <name evidence="1" type="ORF">AB6A40_000284</name>
</gene>
<protein>
    <submittedName>
        <fullName evidence="1">Uncharacterized protein</fullName>
    </submittedName>
</protein>
<accession>A0ABD6EBB6</accession>
<evidence type="ECO:0000313" key="2">
    <source>
        <dbReference type="Proteomes" id="UP001608902"/>
    </source>
</evidence>
<proteinExistence type="predicted"/>
<keyword evidence="2" id="KW-1185">Reference proteome</keyword>
<sequence>MPRCYTGMELNVEKISVCNYRRAVAMFGGSRDISALFPLQNHTSNFYQKWNLSKETFRTSLKFVSSVGTPR</sequence>